<evidence type="ECO:0000313" key="4">
    <source>
        <dbReference type="Proteomes" id="UP000507470"/>
    </source>
</evidence>
<name>A0A6J8D1L9_MYTCO</name>
<proteinExistence type="predicted"/>
<evidence type="ECO:0000313" key="3">
    <source>
        <dbReference type="EMBL" id="CAC5401769.1"/>
    </source>
</evidence>
<feature type="domain" description="Mutator-like transposase" evidence="1">
    <location>
        <begin position="1"/>
        <end position="207"/>
    </location>
</feature>
<dbReference type="Pfam" id="PF20700">
    <property type="entry name" value="Mutator"/>
    <property type="match status" value="1"/>
</dbReference>
<dbReference type="GO" id="GO:0003676">
    <property type="term" value="F:nucleic acid binding"/>
    <property type="evidence" value="ECO:0007669"/>
    <property type="project" value="InterPro"/>
</dbReference>
<sequence length="655" mass="73765">MIHAGIGETQLNNFLSSLNVHCIDAKTLKIRENEAGSVLENQAIMSQQRHLQMEILNSTTEDQTDSRSGICISTDTCWQKKGSGRSYNSLSGVSTLIGKTTGKVVNHKVRISSCRICERAKGRGILPRQHKCRKNWSGSAKGMEPDMVVEMLKELDEKGVDILEVVGDDDSTGFDRAKRLMPNSKMEKISDKNHIKHNIISKINELKPKHKELTGMNVGNPSGIEDGLHASIKHIFGEHDNCNETWCGYLKDKDSYIHSNLPRGKDLCSSELRSDLEKLFIQKMVPQSKKLSNLGSSQANESFNNLIALKAPKTKHFSTSASFKLQSQLSRTQKNEGYNYISELNTSIGLSPGNETLSRGNKLNKKREGNKNIFKSKQGKKQRKFLKRNVYKKTVAEVKEGEHTTVQSVIILILTERLEDFATIDIEEIPAIPEAETFTNIDDAPIVCFDLETTGLSRYSDITQIAACTKDSSFSRYIFPDQQISREASEITKITVVGQKMYYKDSLNLFKLVSPGLSSYSQYFLVDKLLGQQYESHNAVYDTKLLFNLVTEKGNVSQYISELAFSPSYPQLYQMQLANLKTFEKLVQSKCLSKAMALKTVRSNLRFQHFKLAVQRNDMAGLKALMTEKSSTGVVRVTSNKKIIQRVYEYLISLK</sequence>
<evidence type="ECO:0000259" key="2">
    <source>
        <dbReference type="Pfam" id="PF25244"/>
    </source>
</evidence>
<organism evidence="3 4">
    <name type="scientific">Mytilus coruscus</name>
    <name type="common">Sea mussel</name>
    <dbReference type="NCBI Taxonomy" id="42192"/>
    <lineage>
        <taxon>Eukaryota</taxon>
        <taxon>Metazoa</taxon>
        <taxon>Spiralia</taxon>
        <taxon>Lophotrochozoa</taxon>
        <taxon>Mollusca</taxon>
        <taxon>Bivalvia</taxon>
        <taxon>Autobranchia</taxon>
        <taxon>Pteriomorphia</taxon>
        <taxon>Mytilida</taxon>
        <taxon>Mytiloidea</taxon>
        <taxon>Mytilidae</taxon>
        <taxon>Mytilinae</taxon>
        <taxon>Mytilus</taxon>
    </lineage>
</organism>
<dbReference type="SUPFAM" id="SSF53098">
    <property type="entry name" value="Ribonuclease H-like"/>
    <property type="match status" value="1"/>
</dbReference>
<dbReference type="Pfam" id="PF25244">
    <property type="entry name" value="PML_C"/>
    <property type="match status" value="1"/>
</dbReference>
<dbReference type="InterPro" id="IPR049012">
    <property type="entry name" value="Mutator_transp_dom"/>
</dbReference>
<evidence type="ECO:0000259" key="1">
    <source>
        <dbReference type="Pfam" id="PF20700"/>
    </source>
</evidence>
<dbReference type="InterPro" id="IPR057617">
    <property type="entry name" value="PML_C"/>
</dbReference>
<accession>A0A6J8D1L9</accession>
<feature type="domain" description="PML C-terminal" evidence="2">
    <location>
        <begin position="579"/>
        <end position="653"/>
    </location>
</feature>
<dbReference type="AlphaFoldDB" id="A0A6J8D1L9"/>
<dbReference type="InterPro" id="IPR036397">
    <property type="entry name" value="RNaseH_sf"/>
</dbReference>
<dbReference type="InterPro" id="IPR012337">
    <property type="entry name" value="RNaseH-like_sf"/>
</dbReference>
<dbReference type="Gene3D" id="3.30.420.10">
    <property type="entry name" value="Ribonuclease H-like superfamily/Ribonuclease H"/>
    <property type="match status" value="1"/>
</dbReference>
<dbReference type="OrthoDB" id="421276at2759"/>
<gene>
    <name evidence="3" type="ORF">MCOR_35823</name>
</gene>
<reference evidence="3 4" key="1">
    <citation type="submission" date="2020-06" db="EMBL/GenBank/DDBJ databases">
        <authorList>
            <person name="Li R."/>
            <person name="Bekaert M."/>
        </authorList>
    </citation>
    <scope>NUCLEOTIDE SEQUENCE [LARGE SCALE GENOMIC DNA]</scope>
    <source>
        <strain evidence="4">wild</strain>
    </source>
</reference>
<dbReference type="Proteomes" id="UP000507470">
    <property type="component" value="Unassembled WGS sequence"/>
</dbReference>
<evidence type="ECO:0008006" key="5">
    <source>
        <dbReference type="Google" id="ProtNLM"/>
    </source>
</evidence>
<dbReference type="EMBL" id="CACVKT020006453">
    <property type="protein sequence ID" value="CAC5401769.1"/>
    <property type="molecule type" value="Genomic_DNA"/>
</dbReference>
<protein>
    <recommendedName>
        <fullName evidence="5">Exonuclease domain-containing protein</fullName>
    </recommendedName>
</protein>
<keyword evidence="4" id="KW-1185">Reference proteome</keyword>